<dbReference type="Pfam" id="PF07690">
    <property type="entry name" value="MFS_1"/>
    <property type="match status" value="1"/>
</dbReference>
<keyword evidence="9" id="KW-1185">Reference proteome</keyword>
<feature type="transmembrane region" description="Helical" evidence="6">
    <location>
        <begin position="378"/>
        <end position="401"/>
    </location>
</feature>
<feature type="transmembrane region" description="Helical" evidence="6">
    <location>
        <begin position="253"/>
        <end position="271"/>
    </location>
</feature>
<dbReference type="InterPro" id="IPR011701">
    <property type="entry name" value="MFS"/>
</dbReference>
<keyword evidence="2" id="KW-0813">Transport</keyword>
<feature type="domain" description="Major facilitator superfamily (MFS) profile" evidence="7">
    <location>
        <begin position="22"/>
        <end position="433"/>
    </location>
</feature>
<sequence>MKIMNANEIYDKGTFNRYHFNMLFLLFVVILFDGYDTAVYGAIVPVLMEEWSLSTVAAGAIGSYTVIGTVVGAFIFGLMADKVGPKKITVISVVIFSSFTVLAGFATEPVLFTVCRVIAGLGLGGVMPNVVALTTEFAPKKIRSAMIATVFCGYSVGSMSVALLSKSIIGSMGWQPLYWLAAIMLVLTPVLIKSVPESLQILVKQGKHAQIRAILKKAVPNEHISDNVVFEQIAVDKQKKSAIGSLFKDKRGFSTIMFWVASFCCFILIYAMNTWLTKLMIQAGYNLESSLLFLAILNVGAIIACIVGGSLMEKYGFKKVLVPIYLAGSIALVFVSVTKSILLAYVLVGIIGAASIGIHVLIFPLVSQYYPPEMRSTGLGIMMAFGRVGGIVSPVLVGMLMSLNLAVQLNFMVIAIAGVLGTLSIILVQEKHAYYRQTEKLSDSERVS</sequence>
<dbReference type="PANTHER" id="PTHR23508">
    <property type="entry name" value="CARBOXYLIC ACID TRANSPORTER PROTEIN HOMOLOG"/>
    <property type="match status" value="1"/>
</dbReference>
<dbReference type="InterPro" id="IPR005829">
    <property type="entry name" value="Sugar_transporter_CS"/>
</dbReference>
<evidence type="ECO:0000256" key="6">
    <source>
        <dbReference type="SAM" id="Phobius"/>
    </source>
</evidence>
<dbReference type="GO" id="GO:0005886">
    <property type="term" value="C:plasma membrane"/>
    <property type="evidence" value="ECO:0007669"/>
    <property type="project" value="UniProtKB-SubCell"/>
</dbReference>
<organism evidence="8 9">
    <name type="scientific">Niallia endozanthoxylica</name>
    <dbReference type="NCBI Taxonomy" id="2036016"/>
    <lineage>
        <taxon>Bacteria</taxon>
        <taxon>Bacillati</taxon>
        <taxon>Bacillota</taxon>
        <taxon>Bacilli</taxon>
        <taxon>Bacillales</taxon>
        <taxon>Bacillaceae</taxon>
        <taxon>Niallia</taxon>
    </lineage>
</organism>
<dbReference type="InterPro" id="IPR020846">
    <property type="entry name" value="MFS_dom"/>
</dbReference>
<dbReference type="AlphaFoldDB" id="A0A5J5I107"/>
<keyword evidence="5 6" id="KW-0472">Membrane</keyword>
<keyword evidence="3 6" id="KW-0812">Transmembrane</keyword>
<evidence type="ECO:0000256" key="3">
    <source>
        <dbReference type="ARBA" id="ARBA00022692"/>
    </source>
</evidence>
<dbReference type="RefSeq" id="WP_150438875.1">
    <property type="nucleotide sequence ID" value="NZ_VYKL01000010.1"/>
</dbReference>
<protein>
    <submittedName>
        <fullName evidence="8">Aromatic acid/H+ symport family MFS transporter</fullName>
    </submittedName>
</protein>
<reference evidence="8 9" key="1">
    <citation type="submission" date="2019-09" db="EMBL/GenBank/DDBJ databases">
        <title>Whole genome sequences of isolates from the Mars Exploration Rovers.</title>
        <authorList>
            <person name="Seuylemezian A."/>
            <person name="Vaishampayan P."/>
        </authorList>
    </citation>
    <scope>NUCLEOTIDE SEQUENCE [LARGE SCALE GENOMIC DNA]</scope>
    <source>
        <strain evidence="8 9">MER_TA_151</strain>
    </source>
</reference>
<dbReference type="OrthoDB" id="9787026at2"/>
<feature type="transmembrane region" description="Helical" evidence="6">
    <location>
        <begin position="51"/>
        <end position="76"/>
    </location>
</feature>
<feature type="transmembrane region" description="Helical" evidence="6">
    <location>
        <begin position="145"/>
        <end position="165"/>
    </location>
</feature>
<feature type="transmembrane region" description="Helical" evidence="6">
    <location>
        <begin position="407"/>
        <end position="428"/>
    </location>
</feature>
<dbReference type="InterPro" id="IPR036259">
    <property type="entry name" value="MFS_trans_sf"/>
</dbReference>
<evidence type="ECO:0000256" key="4">
    <source>
        <dbReference type="ARBA" id="ARBA00022989"/>
    </source>
</evidence>
<evidence type="ECO:0000256" key="2">
    <source>
        <dbReference type="ARBA" id="ARBA00022448"/>
    </source>
</evidence>
<dbReference type="PROSITE" id="PS50850">
    <property type="entry name" value="MFS"/>
    <property type="match status" value="1"/>
</dbReference>
<proteinExistence type="predicted"/>
<dbReference type="PANTHER" id="PTHR23508:SF10">
    <property type="entry name" value="CARBOXYLIC ACID TRANSPORTER PROTEIN HOMOLOG"/>
    <property type="match status" value="1"/>
</dbReference>
<accession>A0A5J5I107</accession>
<dbReference type="Proteomes" id="UP000326671">
    <property type="component" value="Unassembled WGS sequence"/>
</dbReference>
<dbReference type="CDD" id="cd17365">
    <property type="entry name" value="MFS_PcaK_like"/>
    <property type="match status" value="1"/>
</dbReference>
<dbReference type="PROSITE" id="PS00217">
    <property type="entry name" value="SUGAR_TRANSPORT_2"/>
    <property type="match status" value="1"/>
</dbReference>
<feature type="transmembrane region" description="Helical" evidence="6">
    <location>
        <begin position="291"/>
        <end position="308"/>
    </location>
</feature>
<feature type="transmembrane region" description="Helical" evidence="6">
    <location>
        <begin position="343"/>
        <end position="366"/>
    </location>
</feature>
<feature type="transmembrane region" description="Helical" evidence="6">
    <location>
        <begin position="88"/>
        <end position="105"/>
    </location>
</feature>
<dbReference type="EMBL" id="VYKL01000010">
    <property type="protein sequence ID" value="KAA9028623.1"/>
    <property type="molecule type" value="Genomic_DNA"/>
</dbReference>
<dbReference type="GO" id="GO:0046943">
    <property type="term" value="F:carboxylic acid transmembrane transporter activity"/>
    <property type="evidence" value="ECO:0007669"/>
    <property type="project" value="TreeGrafter"/>
</dbReference>
<evidence type="ECO:0000313" key="8">
    <source>
        <dbReference type="EMBL" id="KAA9028623.1"/>
    </source>
</evidence>
<feature type="transmembrane region" description="Helical" evidence="6">
    <location>
        <begin position="177"/>
        <end position="195"/>
    </location>
</feature>
<evidence type="ECO:0000313" key="9">
    <source>
        <dbReference type="Proteomes" id="UP000326671"/>
    </source>
</evidence>
<gene>
    <name evidence="8" type="ORF">F4V44_04975</name>
</gene>
<comment type="caution">
    <text evidence="8">The sequence shown here is derived from an EMBL/GenBank/DDBJ whole genome shotgun (WGS) entry which is preliminary data.</text>
</comment>
<evidence type="ECO:0000259" key="7">
    <source>
        <dbReference type="PROSITE" id="PS50850"/>
    </source>
</evidence>
<evidence type="ECO:0000256" key="1">
    <source>
        <dbReference type="ARBA" id="ARBA00004651"/>
    </source>
</evidence>
<feature type="transmembrane region" description="Helical" evidence="6">
    <location>
        <begin position="320"/>
        <end position="337"/>
    </location>
</feature>
<comment type="subcellular location">
    <subcellularLocation>
        <location evidence="1">Cell membrane</location>
        <topology evidence="1">Multi-pass membrane protein</topology>
    </subcellularLocation>
</comment>
<keyword evidence="4 6" id="KW-1133">Transmembrane helix</keyword>
<evidence type="ECO:0000256" key="5">
    <source>
        <dbReference type="ARBA" id="ARBA00023136"/>
    </source>
</evidence>
<name>A0A5J5I107_9BACI</name>
<dbReference type="Gene3D" id="1.20.1250.20">
    <property type="entry name" value="MFS general substrate transporter like domains"/>
    <property type="match status" value="1"/>
</dbReference>
<dbReference type="SUPFAM" id="SSF103473">
    <property type="entry name" value="MFS general substrate transporter"/>
    <property type="match status" value="1"/>
</dbReference>